<feature type="domain" description="Amidase" evidence="1">
    <location>
        <begin position="239"/>
        <end position="570"/>
    </location>
</feature>
<sequence>MASSTDLVSSLSSGANRGTKLDAAEVRALVKAAGLSISDSAIEDWRVLLGSFEDCAQLVLQEDGCLPIPDPDRYVRTDIQIPENTEKGGWATRCSVKSTAPTSALLAGRTVAVKDNIAVAGVRCTNGLPPVNGEWIPTYDATIVTRVLDAGGIVTGKAACENACMEPISNTSYTGVVHNPFADGYTCGGSSSGSGRLVAIGAADMALGADQGGYVFVLSKPPRRSHQGNLVIMQEEYRSIRIPAAFCGIVGHKPTWGLVPYTGILGLQSVIDHTGPMTTTVRDNARLLEAISGPDGIDDRQPFSMAPESLRFSSALDEFLAAGATKPRDQLLKGFKIGILKEGFAGKQMDAHVAKACRSAISDFKEMGAEIVEVSVPNHEQICVIWMCALPLRAGREGLLGDTTGRKQLELTDRGAAAAPAMGPSQKALLSQEFFDALGPGAQNLYMRYLYVNDKYGASLHAKCTNLLNKAAQAYDAALGFVDVLVMPTVPMPALPFLRGPNGTSGRSQAGPLESLSYPLGVLSNTAQFNSTGHPALSLPVGFVPAPDNPDIKLPAGLQIVGKRFEDLTCYKVAGAWEESKDWKTLVFAE</sequence>
<dbReference type="GeneID" id="27697344"/>
<dbReference type="InterPro" id="IPR036928">
    <property type="entry name" value="AS_sf"/>
</dbReference>
<dbReference type="Gene3D" id="3.90.1300.10">
    <property type="entry name" value="Amidase signature (AS) domain"/>
    <property type="match status" value="1"/>
</dbReference>
<dbReference type="OrthoDB" id="1879366at2759"/>
<dbReference type="PANTHER" id="PTHR11895:SF170">
    <property type="entry name" value="AMIDASE"/>
    <property type="match status" value="1"/>
</dbReference>
<evidence type="ECO:0000313" key="2">
    <source>
        <dbReference type="EMBL" id="KIW94440.1"/>
    </source>
</evidence>
<name>A0A0D2HU83_CLAB1</name>
<proteinExistence type="predicted"/>
<dbReference type="VEuPathDB" id="FungiDB:Z519_04416"/>
<keyword evidence="3" id="KW-1185">Reference proteome</keyword>
<dbReference type="HOGENOM" id="CLU_009600_18_1_1"/>
<dbReference type="SUPFAM" id="SSF75304">
    <property type="entry name" value="Amidase signature (AS) enzymes"/>
    <property type="match status" value="1"/>
</dbReference>
<evidence type="ECO:0000259" key="1">
    <source>
        <dbReference type="Pfam" id="PF01425"/>
    </source>
</evidence>
<feature type="domain" description="Amidase" evidence="1">
    <location>
        <begin position="101"/>
        <end position="213"/>
    </location>
</feature>
<dbReference type="RefSeq" id="XP_016621109.1">
    <property type="nucleotide sequence ID" value="XM_016762162.1"/>
</dbReference>
<dbReference type="InterPro" id="IPR023631">
    <property type="entry name" value="Amidase_dom"/>
</dbReference>
<dbReference type="EMBL" id="KN846985">
    <property type="protein sequence ID" value="KIW94440.1"/>
    <property type="molecule type" value="Genomic_DNA"/>
</dbReference>
<reference evidence="2" key="1">
    <citation type="submission" date="2015-01" db="EMBL/GenBank/DDBJ databases">
        <title>The Genome Sequence of Cladophialophora bantiana CBS 173.52.</title>
        <authorList>
            <consortium name="The Broad Institute Genomics Platform"/>
            <person name="Cuomo C."/>
            <person name="de Hoog S."/>
            <person name="Gorbushina A."/>
            <person name="Stielow B."/>
            <person name="Teixiera M."/>
            <person name="Abouelleil A."/>
            <person name="Chapman S.B."/>
            <person name="Priest M."/>
            <person name="Young S.K."/>
            <person name="Wortman J."/>
            <person name="Nusbaum C."/>
            <person name="Birren B."/>
        </authorList>
    </citation>
    <scope>NUCLEOTIDE SEQUENCE [LARGE SCALE GENOMIC DNA]</scope>
    <source>
        <strain evidence="2">CBS 173.52</strain>
    </source>
</reference>
<dbReference type="PANTHER" id="PTHR11895">
    <property type="entry name" value="TRANSAMIDASE"/>
    <property type="match status" value="1"/>
</dbReference>
<dbReference type="AlphaFoldDB" id="A0A0D2HU83"/>
<dbReference type="InterPro" id="IPR000120">
    <property type="entry name" value="Amidase"/>
</dbReference>
<dbReference type="GO" id="GO:0003824">
    <property type="term" value="F:catalytic activity"/>
    <property type="evidence" value="ECO:0007669"/>
    <property type="project" value="InterPro"/>
</dbReference>
<accession>A0A0D2HU83</accession>
<protein>
    <recommendedName>
        <fullName evidence="1">Amidase domain-containing protein</fullName>
    </recommendedName>
</protein>
<evidence type="ECO:0000313" key="3">
    <source>
        <dbReference type="Proteomes" id="UP000053789"/>
    </source>
</evidence>
<dbReference type="Proteomes" id="UP000053789">
    <property type="component" value="Unassembled WGS sequence"/>
</dbReference>
<organism evidence="2 3">
    <name type="scientific">Cladophialophora bantiana (strain ATCC 10958 / CBS 173.52 / CDC B-1940 / NIH 8579)</name>
    <name type="common">Xylohypha bantiana</name>
    <dbReference type="NCBI Taxonomy" id="1442370"/>
    <lineage>
        <taxon>Eukaryota</taxon>
        <taxon>Fungi</taxon>
        <taxon>Dikarya</taxon>
        <taxon>Ascomycota</taxon>
        <taxon>Pezizomycotina</taxon>
        <taxon>Eurotiomycetes</taxon>
        <taxon>Chaetothyriomycetidae</taxon>
        <taxon>Chaetothyriales</taxon>
        <taxon>Herpotrichiellaceae</taxon>
        <taxon>Cladophialophora</taxon>
    </lineage>
</organism>
<dbReference type="Pfam" id="PF01425">
    <property type="entry name" value="Amidase"/>
    <property type="match status" value="2"/>
</dbReference>
<gene>
    <name evidence="2" type="ORF">Z519_04416</name>
</gene>